<keyword evidence="1" id="KW-0479">Metal-binding</keyword>
<feature type="compositionally biased region" description="Basic and acidic residues" evidence="4">
    <location>
        <begin position="99"/>
        <end position="109"/>
    </location>
</feature>
<feature type="compositionally biased region" description="Basic and acidic residues" evidence="4">
    <location>
        <begin position="118"/>
        <end position="154"/>
    </location>
</feature>
<dbReference type="EMBL" id="RSCD01000009">
    <property type="protein sequence ID" value="RSH91059.1"/>
    <property type="molecule type" value="Genomic_DNA"/>
</dbReference>
<accession>A0A427YJ07</accession>
<dbReference type="InterPro" id="IPR053051">
    <property type="entry name" value="HDAC_complex_subunit"/>
</dbReference>
<keyword evidence="2" id="KW-0863">Zinc-finger</keyword>
<dbReference type="Proteomes" id="UP000279259">
    <property type="component" value="Unassembled WGS sequence"/>
</dbReference>
<dbReference type="PANTHER" id="PTHR47793:SF1">
    <property type="entry name" value="HISTONE DEACETYLASE COMPLEX SUBUNIT CTI6"/>
    <property type="match status" value="1"/>
</dbReference>
<comment type="caution">
    <text evidence="6">The sequence shown here is derived from an EMBL/GenBank/DDBJ whole genome shotgun (WGS) entry which is preliminary data.</text>
</comment>
<feature type="compositionally biased region" description="Low complexity" evidence="4">
    <location>
        <begin position="752"/>
        <end position="767"/>
    </location>
</feature>
<feature type="compositionally biased region" description="Acidic residues" evidence="4">
    <location>
        <begin position="165"/>
        <end position="189"/>
    </location>
</feature>
<dbReference type="InterPro" id="IPR001965">
    <property type="entry name" value="Znf_PHD"/>
</dbReference>
<feature type="compositionally biased region" description="Low complexity" evidence="4">
    <location>
        <begin position="858"/>
        <end position="871"/>
    </location>
</feature>
<dbReference type="PROSITE" id="PS01359">
    <property type="entry name" value="ZF_PHD_1"/>
    <property type="match status" value="1"/>
</dbReference>
<feature type="compositionally biased region" description="Basic and acidic residues" evidence="4">
    <location>
        <begin position="882"/>
        <end position="898"/>
    </location>
</feature>
<keyword evidence="3" id="KW-0862">Zinc</keyword>
<dbReference type="Pfam" id="PF20826">
    <property type="entry name" value="PHD_5"/>
    <property type="match status" value="1"/>
</dbReference>
<dbReference type="Gene3D" id="3.30.40.10">
    <property type="entry name" value="Zinc/RING finger domain, C3HC4 (zinc finger)"/>
    <property type="match status" value="1"/>
</dbReference>
<dbReference type="OrthoDB" id="79252at2759"/>
<gene>
    <name evidence="6" type="ORF">EHS25_010235</name>
</gene>
<dbReference type="InterPro" id="IPR019786">
    <property type="entry name" value="Zinc_finger_PHD-type_CS"/>
</dbReference>
<feature type="region of interest" description="Disordered" evidence="4">
    <location>
        <begin position="837"/>
        <end position="1003"/>
    </location>
</feature>
<sequence>MSEEAGMDLDPTGEEQEEGEGEGEGGGEGPDEWNAYRRRHGVRGFSAVKADVKIEPEDDLVDDDVTPRKTRNGVTRAAALAGESSHNTPSASTSASASERAERAERAESQARQSRKRRGEELLLLDDHLLPEEMRKTGTLTGKRDRPGHVRAPEQEQAPTKGADEAEPEDGEQEGGDEELEDGEGPVEGEAEKLAKEEEMEEVEEVGEAEEVEDEPMDEDGDDDDGGEITRCVCQKEDGDAMMIQCDKCNVWQHGPCVGIWADEEAPDEYFCEQCRPELHGPLKRWIRSRGRNIAAFVPPLPEDLKALHNPYDKYPPSQSKRWTDPALMEPPPTKPSSRPQPRREPLSPVDNADGRRLSRGKLPPPSTGRSGSAKAESVEPKQRRGTAPIGHRRKASVGTVSPPPPGESPPVSGRMEPRKRSTMNSRDAMYEEEVKAALEASRMEMTVRESEEADADRPVEEEVLPETRINKGKRKRDDDDVDSVEPVQTVPPPPPKAKHPNQYTYRPKPVSSGQPAAPSPARRGQQGGTPVPVAQPAQHEHGTRRAGALANGAMNQPFTTTVSVSNLHWHLPDHLSACSDLFSTAAPTPLEVRSPRNLPHLPRNHFHNQRYGPFTEERDEDGKLRLPSEPPTTREPVGEKGTHLEPPARVKFPTKRITTGEMRKRVRNVLEYVGRVQGEEAKRKERAATLGIVVEPVPAKAKEQVDGASEGDNGKGEDGGGHTIDGEGDVEMADAKDESSSRGEGVTAAVPANGEAAEPELGPPEQAQEHKVVVEEEEVVVVVVEEEEEEEEQTSKAVDTATGPTSAQLLDDLTRDLIAFQETWAAGGFLSPVPPPSATFPTANGDFPSSGLAKSIVPEPSEAEGSVVEGEVGEDELAGEVAERETAHEEGMADGVDRIVQGSTEGGAASNEAGGDQNPEDQEVDTRQDGTPTEEAQGEELRETRQDGTPTEEAQGEELRELQGDEQEEEVVVDKADLVPELQDVPEAEGADAPTLEEVADEPVDVYREGQVGVIVAEPAEEAMAAVIEAEVGLDGSGKQNPLAPLVEITAKNGEGEGDAEAQLVEVSVERE</sequence>
<feature type="region of interest" description="Disordered" evidence="4">
    <location>
        <begin position="309"/>
        <end position="546"/>
    </location>
</feature>
<evidence type="ECO:0000256" key="3">
    <source>
        <dbReference type="ARBA" id="ARBA00022833"/>
    </source>
</evidence>
<feature type="compositionally biased region" description="Acidic residues" evidence="4">
    <location>
        <begin position="198"/>
        <end position="227"/>
    </location>
</feature>
<keyword evidence="7" id="KW-1185">Reference proteome</keyword>
<feature type="region of interest" description="Disordered" evidence="4">
    <location>
        <begin position="1"/>
        <end position="230"/>
    </location>
</feature>
<feature type="region of interest" description="Disordered" evidence="4">
    <location>
        <begin position="702"/>
        <end position="806"/>
    </location>
</feature>
<dbReference type="PANTHER" id="PTHR47793">
    <property type="entry name" value="HISTONE DEACETYLASE COMPLEX SUBUNIT CTI6"/>
    <property type="match status" value="1"/>
</dbReference>
<feature type="compositionally biased region" description="Acidic residues" evidence="4">
    <location>
        <begin position="1"/>
        <end position="31"/>
    </location>
</feature>
<organism evidence="6 7">
    <name type="scientific">Saitozyma podzolica</name>
    <dbReference type="NCBI Taxonomy" id="1890683"/>
    <lineage>
        <taxon>Eukaryota</taxon>
        <taxon>Fungi</taxon>
        <taxon>Dikarya</taxon>
        <taxon>Basidiomycota</taxon>
        <taxon>Agaricomycotina</taxon>
        <taxon>Tremellomycetes</taxon>
        <taxon>Tremellales</taxon>
        <taxon>Trimorphomycetaceae</taxon>
        <taxon>Saitozyma</taxon>
    </lineage>
</organism>
<dbReference type="GO" id="GO:0008270">
    <property type="term" value="F:zinc ion binding"/>
    <property type="evidence" value="ECO:0007669"/>
    <property type="project" value="UniProtKB-KW"/>
</dbReference>
<evidence type="ECO:0000313" key="7">
    <source>
        <dbReference type="Proteomes" id="UP000279259"/>
    </source>
</evidence>
<dbReference type="CDD" id="cd15550">
    <property type="entry name" value="PHD_MLL5"/>
    <property type="match status" value="1"/>
</dbReference>
<dbReference type="STRING" id="1890683.A0A427YJ07"/>
<dbReference type="AlphaFoldDB" id="A0A427YJ07"/>
<name>A0A427YJ07_9TREE</name>
<dbReference type="SMART" id="SM00249">
    <property type="entry name" value="PHD"/>
    <property type="match status" value="1"/>
</dbReference>
<evidence type="ECO:0000256" key="1">
    <source>
        <dbReference type="ARBA" id="ARBA00022723"/>
    </source>
</evidence>
<proteinExistence type="predicted"/>
<reference evidence="6 7" key="1">
    <citation type="submission" date="2018-11" db="EMBL/GenBank/DDBJ databases">
        <title>Genome sequence of Saitozyma podzolica DSM 27192.</title>
        <authorList>
            <person name="Aliyu H."/>
            <person name="Gorte O."/>
            <person name="Ochsenreither K."/>
        </authorList>
    </citation>
    <scope>NUCLEOTIDE SEQUENCE [LARGE SCALE GENOMIC DNA]</scope>
    <source>
        <strain evidence="6 7">DSM 27192</strain>
    </source>
</reference>
<feature type="compositionally biased region" description="Acidic residues" evidence="4">
    <location>
        <begin position="776"/>
        <end position="793"/>
    </location>
</feature>
<dbReference type="InterPro" id="IPR013083">
    <property type="entry name" value="Znf_RING/FYVE/PHD"/>
</dbReference>
<feature type="domain" description="Zinc finger PHD-type" evidence="5">
    <location>
        <begin position="231"/>
        <end position="276"/>
    </location>
</feature>
<evidence type="ECO:0000313" key="6">
    <source>
        <dbReference type="EMBL" id="RSH91059.1"/>
    </source>
</evidence>
<dbReference type="SUPFAM" id="SSF57903">
    <property type="entry name" value="FYVE/PHD zinc finger"/>
    <property type="match status" value="1"/>
</dbReference>
<feature type="region of interest" description="Disordered" evidence="4">
    <location>
        <begin position="595"/>
        <end position="647"/>
    </location>
</feature>
<dbReference type="InterPro" id="IPR011011">
    <property type="entry name" value="Znf_FYVE_PHD"/>
</dbReference>
<evidence type="ECO:0000259" key="5">
    <source>
        <dbReference type="SMART" id="SM00249"/>
    </source>
</evidence>
<evidence type="ECO:0000256" key="4">
    <source>
        <dbReference type="SAM" id="MobiDB-lite"/>
    </source>
</evidence>
<feature type="compositionally biased region" description="Basic and acidic residues" evidence="4">
    <location>
        <begin position="429"/>
        <end position="461"/>
    </location>
</feature>
<feature type="compositionally biased region" description="Basic and acidic residues" evidence="4">
    <location>
        <begin position="637"/>
        <end position="647"/>
    </location>
</feature>
<protein>
    <recommendedName>
        <fullName evidence="5">Zinc finger PHD-type domain-containing protein</fullName>
    </recommendedName>
</protein>
<evidence type="ECO:0000256" key="2">
    <source>
        <dbReference type="ARBA" id="ARBA00022771"/>
    </source>
</evidence>